<name>A0ABN6Y681_9MICO</name>
<gene>
    <name evidence="2" type="ORF">GCM10025867_47770</name>
</gene>
<accession>A0ABN6Y681</accession>
<feature type="compositionally biased region" description="Basic and acidic residues" evidence="1">
    <location>
        <begin position="9"/>
        <end position="22"/>
    </location>
</feature>
<dbReference type="EMBL" id="AP027733">
    <property type="protein sequence ID" value="BDZ52536.1"/>
    <property type="molecule type" value="Genomic_DNA"/>
</dbReference>
<reference evidence="3" key="1">
    <citation type="journal article" date="2019" name="Int. J. Syst. Evol. Microbiol.">
        <title>The Global Catalogue of Microorganisms (GCM) 10K type strain sequencing project: providing services to taxonomists for standard genome sequencing and annotation.</title>
        <authorList>
            <consortium name="The Broad Institute Genomics Platform"/>
            <consortium name="The Broad Institute Genome Sequencing Center for Infectious Disease"/>
            <person name="Wu L."/>
            <person name="Ma J."/>
        </authorList>
    </citation>
    <scope>NUCLEOTIDE SEQUENCE [LARGE SCALE GENOMIC DNA]</scope>
    <source>
        <strain evidence="3">NBRC 108728</strain>
    </source>
</reference>
<feature type="compositionally biased region" description="Acidic residues" evidence="1">
    <location>
        <begin position="51"/>
        <end position="66"/>
    </location>
</feature>
<evidence type="ECO:0000313" key="2">
    <source>
        <dbReference type="EMBL" id="BDZ52536.1"/>
    </source>
</evidence>
<feature type="region of interest" description="Disordered" evidence="1">
    <location>
        <begin position="1"/>
        <end position="28"/>
    </location>
</feature>
<feature type="region of interest" description="Disordered" evidence="1">
    <location>
        <begin position="50"/>
        <end position="77"/>
    </location>
</feature>
<proteinExistence type="predicted"/>
<organism evidence="2 3">
    <name type="scientific">Frondihabitans sucicola</name>
    <dbReference type="NCBI Taxonomy" id="1268041"/>
    <lineage>
        <taxon>Bacteria</taxon>
        <taxon>Bacillati</taxon>
        <taxon>Actinomycetota</taxon>
        <taxon>Actinomycetes</taxon>
        <taxon>Micrococcales</taxon>
        <taxon>Microbacteriaceae</taxon>
        <taxon>Frondihabitans</taxon>
    </lineage>
</organism>
<protein>
    <submittedName>
        <fullName evidence="2">Uncharacterized protein</fullName>
    </submittedName>
</protein>
<keyword evidence="3" id="KW-1185">Reference proteome</keyword>
<evidence type="ECO:0000313" key="3">
    <source>
        <dbReference type="Proteomes" id="UP001321486"/>
    </source>
</evidence>
<evidence type="ECO:0000256" key="1">
    <source>
        <dbReference type="SAM" id="MobiDB-lite"/>
    </source>
</evidence>
<dbReference type="Proteomes" id="UP001321486">
    <property type="component" value="Plasmid pNBRC108728a"/>
</dbReference>
<geneLocation type="plasmid" evidence="2 3">
    <name>pNBRC108728a</name>
</geneLocation>
<sequence>MVPDPRLNPNDENKKSYHRDFRNSIPNMPTVDKAGALAWVSEIARLAKLDEEAEEAEPEIETEEEDQGRAMIFEDVA</sequence>
<keyword evidence="2" id="KW-0614">Plasmid</keyword>